<accession>A0AAU7CZ27</accession>
<dbReference type="InterPro" id="IPR017802">
    <property type="entry name" value="VWFA-rel_acidobac-type"/>
</dbReference>
<feature type="region of interest" description="Disordered" evidence="1">
    <location>
        <begin position="100"/>
        <end position="120"/>
    </location>
</feature>
<dbReference type="AlphaFoldDB" id="A0AAU7D9B1"/>
<evidence type="ECO:0000313" key="3">
    <source>
        <dbReference type="EMBL" id="XBH10912.1"/>
    </source>
</evidence>
<dbReference type="KEGG" id="epl:P4G45_04085"/>
<dbReference type="RefSeq" id="WP_348268402.1">
    <property type="nucleotide sequence ID" value="NZ_CP121194.1"/>
</dbReference>
<evidence type="ECO:0000256" key="2">
    <source>
        <dbReference type="SAM" id="SignalP"/>
    </source>
</evidence>
<proteinExistence type="predicted"/>
<protein>
    <submittedName>
        <fullName evidence="4">VWA domain-containing protein</fullName>
    </submittedName>
</protein>
<gene>
    <name evidence="3" type="ORF">P4G45_04085</name>
    <name evidence="4" type="ORF">P8936_04050</name>
</gene>
<accession>A0AAU7D9B1</accession>
<feature type="chain" id="PRO_5043288656" evidence="2">
    <location>
        <begin position="35"/>
        <end position="440"/>
    </location>
</feature>
<dbReference type="EMBL" id="CP121195">
    <property type="protein sequence ID" value="XBH14339.1"/>
    <property type="molecule type" value="Genomic_DNA"/>
</dbReference>
<name>A0AAU7D9B1_9BACT</name>
<feature type="signal peptide" evidence="2">
    <location>
        <begin position="1"/>
        <end position="34"/>
    </location>
</feature>
<dbReference type="PROSITE" id="PS51257">
    <property type="entry name" value="PROKAR_LIPOPROTEIN"/>
    <property type="match status" value="1"/>
</dbReference>
<evidence type="ECO:0000256" key="1">
    <source>
        <dbReference type="SAM" id="MobiDB-lite"/>
    </source>
</evidence>
<feature type="compositionally biased region" description="Polar residues" evidence="1">
    <location>
        <begin position="104"/>
        <end position="120"/>
    </location>
</feature>
<organism evidence="4">
    <name type="scientific">Edaphobacter paludis</name>
    <dbReference type="NCBI Taxonomy" id="3035702"/>
    <lineage>
        <taxon>Bacteria</taxon>
        <taxon>Pseudomonadati</taxon>
        <taxon>Acidobacteriota</taxon>
        <taxon>Terriglobia</taxon>
        <taxon>Terriglobales</taxon>
        <taxon>Acidobacteriaceae</taxon>
        <taxon>Edaphobacter</taxon>
    </lineage>
</organism>
<sequence>MPDEVVKAMPMKLCVPLRKVFVLCCVGLSSCGYAAAQQEAKPPSSPYNIEVTVKKLLVPVVVRDKQGHSVGDLKREDFQVFDNGKPHPLSAFMVEERVGAESRPASNSENGTLSPTPSQSSTVYPRFIVFLFDDLHLSAEDIVRAKRAGATLLSGSLVDSDIAAVVSLSGQINSGLTRDRAKLQDAITSLKPQILYRSSNSDCPNIDYYQADLMENKHNDVAIQDAIAQVFSCDPGLDPQRDLPIAERLAESAARRILSIGHQDVQTSFATIREIVRRMATLPGQSTLILVSPGFLTVEPDALAAESRVIDFAAQSNVTISALDARGLYTTSLTASEDVQGIPLVSKAEFHASSMRAVENVMAELADGTGGTFFHNNNDLGAGFRSLTETPEYVYLLELPLDNIKPNGAYHRLKVKVDRNGVQVQARSGYILPKPAKTKK</sequence>
<evidence type="ECO:0000313" key="4">
    <source>
        <dbReference type="EMBL" id="XBH14339.1"/>
    </source>
</evidence>
<dbReference type="EMBL" id="CP121194">
    <property type="protein sequence ID" value="XBH10912.1"/>
    <property type="molecule type" value="Genomic_DNA"/>
</dbReference>
<reference evidence="4" key="1">
    <citation type="submission" date="2023-03" db="EMBL/GenBank/DDBJ databases">
        <title>Edaphobacter sp.</title>
        <authorList>
            <person name="Huber K.J."/>
            <person name="Papendorf J."/>
            <person name="Pilke C."/>
            <person name="Bunk B."/>
            <person name="Sproeer C."/>
            <person name="Pester M."/>
        </authorList>
    </citation>
    <scope>NUCLEOTIDE SEQUENCE</scope>
    <source>
        <strain evidence="3">DSM 109919</strain>
        <strain evidence="4">DSM 109920</strain>
    </source>
</reference>
<keyword evidence="2" id="KW-0732">Signal</keyword>
<dbReference type="NCBIfam" id="TIGR03436">
    <property type="entry name" value="acidobact_VWFA"/>
    <property type="match status" value="1"/>
</dbReference>